<accession>A8NZ32</accession>
<dbReference type="EMBL" id="AACS02000005">
    <property type="protein sequence ID" value="EAU84215.2"/>
    <property type="molecule type" value="Genomic_DNA"/>
</dbReference>
<protein>
    <recommendedName>
        <fullName evidence="4">VWFA domain-containing protein</fullName>
    </recommendedName>
</protein>
<dbReference type="InterPro" id="IPR036465">
    <property type="entry name" value="vWFA_dom_sf"/>
</dbReference>
<dbReference type="InParanoid" id="A8NZ32"/>
<dbReference type="KEGG" id="cci:CC1G_08145"/>
<reference evidence="2 3" key="1">
    <citation type="journal article" date="2010" name="Proc. Natl. Acad. Sci. U.S.A.">
        <title>Insights into evolution of multicellular fungi from the assembled chromosomes of the mushroom Coprinopsis cinerea (Coprinus cinereus).</title>
        <authorList>
            <person name="Stajich J.E."/>
            <person name="Wilke S.K."/>
            <person name="Ahren D."/>
            <person name="Au C.H."/>
            <person name="Birren B.W."/>
            <person name="Borodovsky M."/>
            <person name="Burns C."/>
            <person name="Canback B."/>
            <person name="Casselton L.A."/>
            <person name="Cheng C.K."/>
            <person name="Deng J."/>
            <person name="Dietrich F.S."/>
            <person name="Fargo D.C."/>
            <person name="Farman M.L."/>
            <person name="Gathman A.C."/>
            <person name="Goldberg J."/>
            <person name="Guigo R."/>
            <person name="Hoegger P.J."/>
            <person name="Hooker J.B."/>
            <person name="Huggins A."/>
            <person name="James T.Y."/>
            <person name="Kamada T."/>
            <person name="Kilaru S."/>
            <person name="Kodira C."/>
            <person name="Kues U."/>
            <person name="Kupfer D."/>
            <person name="Kwan H.S."/>
            <person name="Lomsadze A."/>
            <person name="Li W."/>
            <person name="Lilly W.W."/>
            <person name="Ma L.J."/>
            <person name="Mackey A.J."/>
            <person name="Manning G."/>
            <person name="Martin F."/>
            <person name="Muraguchi H."/>
            <person name="Natvig D.O."/>
            <person name="Palmerini H."/>
            <person name="Ramesh M.A."/>
            <person name="Rehmeyer C.J."/>
            <person name="Roe B.A."/>
            <person name="Shenoy N."/>
            <person name="Stanke M."/>
            <person name="Ter-Hovhannisyan V."/>
            <person name="Tunlid A."/>
            <person name="Velagapudi R."/>
            <person name="Vision T.J."/>
            <person name="Zeng Q."/>
            <person name="Zolan M.E."/>
            <person name="Pukkila P.J."/>
        </authorList>
    </citation>
    <scope>NUCLEOTIDE SEQUENCE [LARGE SCALE GENOMIC DNA]</scope>
    <source>
        <strain evidence="3">Okayama-7 / 130 / ATCC MYA-4618 / FGSC 9003</strain>
    </source>
</reference>
<evidence type="ECO:0000313" key="2">
    <source>
        <dbReference type="EMBL" id="EAU84215.2"/>
    </source>
</evidence>
<sequence>MSLRRIFSPFSRKNKGEGSSAGAVHDSSHYSSKPAPVEMPTPSVPPPAYSQTYGPASEERALARLREYDTIFVIDDSSSMCNDATVDQTRWDVACEALAEFSEIAARYDKDGIDIHFLNSPRVGKGLKPGLGPQGVNDVRRLFMDLTPSGMTYIGKKLESLLTKDYIKQMELASKELGAWPKRLNFMIITDGEASGYFYCLKQCGVLTEYVPFQGDAVDLKKFLRDTANTLHKLRAPQAQIGNDKHATRFLEDLDGDCNKNLPTDIVDTVKSDPGKPFDADLIKKVLLGGINRGFDHKD</sequence>
<organism evidence="2 3">
    <name type="scientific">Coprinopsis cinerea (strain Okayama-7 / 130 / ATCC MYA-4618 / FGSC 9003)</name>
    <name type="common">Inky cap fungus</name>
    <name type="synonym">Hormographiella aspergillata</name>
    <dbReference type="NCBI Taxonomy" id="240176"/>
    <lineage>
        <taxon>Eukaryota</taxon>
        <taxon>Fungi</taxon>
        <taxon>Dikarya</taxon>
        <taxon>Basidiomycota</taxon>
        <taxon>Agaricomycotina</taxon>
        <taxon>Agaricomycetes</taxon>
        <taxon>Agaricomycetidae</taxon>
        <taxon>Agaricales</taxon>
        <taxon>Agaricineae</taxon>
        <taxon>Psathyrellaceae</taxon>
        <taxon>Coprinopsis</taxon>
    </lineage>
</organism>
<feature type="compositionally biased region" description="Pro residues" evidence="1">
    <location>
        <begin position="37"/>
        <end position="48"/>
    </location>
</feature>
<comment type="caution">
    <text evidence="2">The sequence shown here is derived from an EMBL/GenBank/DDBJ whole genome shotgun (WGS) entry which is preliminary data.</text>
</comment>
<dbReference type="PANTHER" id="PTHR34706">
    <property type="entry name" value="SLR1338 PROTEIN"/>
    <property type="match status" value="1"/>
</dbReference>
<proteinExistence type="predicted"/>
<name>A8NZ32_COPC7</name>
<evidence type="ECO:0000256" key="1">
    <source>
        <dbReference type="SAM" id="MobiDB-lite"/>
    </source>
</evidence>
<dbReference type="eggNOG" id="ENOG502S247">
    <property type="taxonomic scope" value="Eukaryota"/>
</dbReference>
<keyword evidence="3" id="KW-1185">Reference proteome</keyword>
<dbReference type="OrthoDB" id="2142040at2759"/>
<dbReference type="HOGENOM" id="CLU_040578_0_0_1"/>
<dbReference type="SUPFAM" id="SSF53300">
    <property type="entry name" value="vWA-like"/>
    <property type="match status" value="1"/>
</dbReference>
<dbReference type="VEuPathDB" id="FungiDB:CC1G_08145"/>
<dbReference type="GeneID" id="6014151"/>
<dbReference type="Proteomes" id="UP000001861">
    <property type="component" value="Unassembled WGS sequence"/>
</dbReference>
<dbReference type="OMA" id="VHKKYDR"/>
<feature type="region of interest" description="Disordered" evidence="1">
    <location>
        <begin position="1"/>
        <end position="53"/>
    </location>
</feature>
<dbReference type="RefSeq" id="XP_001837591.2">
    <property type="nucleotide sequence ID" value="XM_001837539.2"/>
</dbReference>
<dbReference type="PANTHER" id="PTHR34706:SF1">
    <property type="entry name" value="VWFA DOMAIN-CONTAINING PROTEIN"/>
    <property type="match status" value="1"/>
</dbReference>
<gene>
    <name evidence="2" type="ORF">CC1G_08145</name>
</gene>
<evidence type="ECO:0000313" key="3">
    <source>
        <dbReference type="Proteomes" id="UP000001861"/>
    </source>
</evidence>
<dbReference type="Gene3D" id="3.40.50.410">
    <property type="entry name" value="von Willebrand factor, type A domain"/>
    <property type="match status" value="1"/>
</dbReference>
<dbReference type="AlphaFoldDB" id="A8NZ32"/>
<evidence type="ECO:0008006" key="4">
    <source>
        <dbReference type="Google" id="ProtNLM"/>
    </source>
</evidence>